<reference evidence="3 4" key="1">
    <citation type="submission" date="2019-12" db="EMBL/GenBank/DDBJ databases">
        <title>Isolation and characterization of three novel carbon monoxide-oxidizing members of Halobacteria from salione crusts and soils.</title>
        <authorList>
            <person name="Myers M.R."/>
            <person name="King G.M."/>
        </authorList>
    </citation>
    <scope>NUCLEOTIDE SEQUENCE [LARGE SCALE GENOMIC DNA]</scope>
    <source>
        <strain evidence="3 4">PCN9</strain>
    </source>
</reference>
<dbReference type="Pfam" id="PF00753">
    <property type="entry name" value="Lactamase_B"/>
    <property type="match status" value="1"/>
</dbReference>
<dbReference type="InterPro" id="IPR036866">
    <property type="entry name" value="RibonucZ/Hydroxyglut_hydro"/>
</dbReference>
<dbReference type="AlphaFoldDB" id="A0A6B0SC96"/>
<organism evidence="3 4">
    <name type="scientific">Halobacterium bonnevillei</name>
    <dbReference type="NCBI Taxonomy" id="2692200"/>
    <lineage>
        <taxon>Archaea</taxon>
        <taxon>Methanobacteriati</taxon>
        <taxon>Methanobacteriota</taxon>
        <taxon>Stenosarchaea group</taxon>
        <taxon>Halobacteria</taxon>
        <taxon>Halobacteriales</taxon>
        <taxon>Halobacteriaceae</taxon>
        <taxon>Halobacterium</taxon>
    </lineage>
</organism>
<keyword evidence="3" id="KW-0378">Hydrolase</keyword>
<dbReference type="OrthoDB" id="205181at2157"/>
<dbReference type="Gene3D" id="3.60.15.10">
    <property type="entry name" value="Ribonuclease Z/Hydroxyacylglutathione hydrolase-like"/>
    <property type="match status" value="1"/>
</dbReference>
<proteinExistence type="predicted"/>
<accession>A0A6B0SC96</accession>
<dbReference type="PANTHER" id="PTHR23131">
    <property type="entry name" value="ENDORIBONUCLEASE LACTB2"/>
    <property type="match status" value="1"/>
</dbReference>
<evidence type="ECO:0000313" key="3">
    <source>
        <dbReference type="EMBL" id="MXR19335.1"/>
    </source>
</evidence>
<feature type="compositionally biased region" description="Basic and acidic residues" evidence="1">
    <location>
        <begin position="295"/>
        <end position="306"/>
    </location>
</feature>
<comment type="caution">
    <text evidence="3">The sequence shown here is derived from an EMBL/GenBank/DDBJ whole genome shotgun (WGS) entry which is preliminary data.</text>
</comment>
<dbReference type="InterPro" id="IPR050662">
    <property type="entry name" value="Sec-metab_biosynth-thioest"/>
</dbReference>
<protein>
    <submittedName>
        <fullName evidence="3">MBL fold metallo-hydrolase</fullName>
    </submittedName>
</protein>
<evidence type="ECO:0000313" key="4">
    <source>
        <dbReference type="Proteomes" id="UP000471521"/>
    </source>
</evidence>
<feature type="domain" description="Metallo-beta-lactamase" evidence="2">
    <location>
        <begin position="15"/>
        <end position="218"/>
    </location>
</feature>
<name>A0A6B0SC96_9EURY</name>
<dbReference type="Proteomes" id="UP000471521">
    <property type="component" value="Unassembled WGS sequence"/>
</dbReference>
<dbReference type="EMBL" id="WUUU01000004">
    <property type="protein sequence ID" value="MXR19335.1"/>
    <property type="molecule type" value="Genomic_DNA"/>
</dbReference>
<sequence>MNVERVAVGTGSPEGTNSAYVVPERGLVVDPGPPGDDAWDDLLAGLQRTTLPLESVEHVVVTHWHVDHCGLAPRLASASDATIHMHERDAPFVATYEATHEQRRARDQATLESWGVPAARVAEVSDSDTPSPLPSETPVEAHAGGDVVAGGTVLHTPGHTEGHIALSFEDHVFVGDTVLPTYTPNVGGSDTRAENPLSSFLGSLDLLERHDGELHPGHGTSLAVPERFEAIREHHRERRRRVREQVEALDQPTPWDVAVELFGQMRGIHVKFGAGEAAAHLADMAASGTVVRVDENPVRYESRDPPESTAAETD</sequence>
<dbReference type="InterPro" id="IPR001279">
    <property type="entry name" value="Metallo-B-lactamas"/>
</dbReference>
<feature type="region of interest" description="Disordered" evidence="1">
    <location>
        <begin position="295"/>
        <end position="314"/>
    </location>
</feature>
<evidence type="ECO:0000259" key="2">
    <source>
        <dbReference type="SMART" id="SM00849"/>
    </source>
</evidence>
<evidence type="ECO:0000256" key="1">
    <source>
        <dbReference type="SAM" id="MobiDB-lite"/>
    </source>
</evidence>
<dbReference type="RefSeq" id="WP_159524928.1">
    <property type="nucleotide sequence ID" value="NZ_WUUU01000004.1"/>
</dbReference>
<dbReference type="GO" id="GO:0016787">
    <property type="term" value="F:hydrolase activity"/>
    <property type="evidence" value="ECO:0007669"/>
    <property type="project" value="UniProtKB-KW"/>
</dbReference>
<dbReference type="SMART" id="SM00849">
    <property type="entry name" value="Lactamase_B"/>
    <property type="match status" value="1"/>
</dbReference>
<gene>
    <name evidence="3" type="ORF">GRX66_01470</name>
</gene>
<keyword evidence="4" id="KW-1185">Reference proteome</keyword>
<dbReference type="PANTHER" id="PTHR23131:SF4">
    <property type="entry name" value="METALLO-BETA-LACTAMASE SUPERFAMILY POTEIN"/>
    <property type="match status" value="1"/>
</dbReference>
<dbReference type="SUPFAM" id="SSF56281">
    <property type="entry name" value="Metallo-hydrolase/oxidoreductase"/>
    <property type="match status" value="1"/>
</dbReference>